<keyword evidence="4" id="KW-0812">Transmembrane</keyword>
<dbReference type="InterPro" id="IPR002901">
    <property type="entry name" value="MGlyc_endo_b_GlcNAc-like_dom"/>
</dbReference>
<evidence type="ECO:0000256" key="1">
    <source>
        <dbReference type="ARBA" id="ARBA00010266"/>
    </source>
</evidence>
<sequence>MVTVKRKYHTKGVAKRHRTPAKRPTRHHQKLLRRFHHLNGQLVLWLALIVVLGLIFWTGNLIRSWQLSHPAAIQVQTPAQQHQKFIKKIAPAAIDAGQTYNVLPSITIAQAILESDWGTSQLAQRYHNLFGVKSDDPTQSQVLQTQEYQNGQWMTVSARFKTYLSWEDSIRDHNLLLAQGTSWNAHQYQHVLAANNYQQAAQALQQDGYATDPGYTRKLIDLIEKYQLNQYDPK</sequence>
<feature type="domain" description="Mannosyl-glycoprotein endo-beta-N-acetylglucosamidase-like" evidence="5">
    <location>
        <begin position="76"/>
        <end position="232"/>
    </location>
</feature>
<dbReference type="Proteomes" id="UP000033558">
    <property type="component" value="Unassembled WGS sequence"/>
</dbReference>
<evidence type="ECO:0000256" key="4">
    <source>
        <dbReference type="SAM" id="Phobius"/>
    </source>
</evidence>
<comment type="caution">
    <text evidence="6">The sequence shown here is derived from an EMBL/GenBank/DDBJ whole genome shotgun (WGS) entry which is preliminary data.</text>
</comment>
<organism evidence="6 7">
    <name type="scientific">Bombilactobacillus mellifer</name>
    <dbReference type="NCBI Taxonomy" id="1218492"/>
    <lineage>
        <taxon>Bacteria</taxon>
        <taxon>Bacillati</taxon>
        <taxon>Bacillota</taxon>
        <taxon>Bacilli</taxon>
        <taxon>Lactobacillales</taxon>
        <taxon>Lactobacillaceae</taxon>
        <taxon>Bombilactobacillus</taxon>
    </lineage>
</organism>
<name>A0A0F4LR34_9LACO</name>
<dbReference type="Gene3D" id="4.10.80.30">
    <property type="entry name" value="DNA polymerase, domain 6"/>
    <property type="match status" value="1"/>
</dbReference>
<dbReference type="EMBL" id="JXJQ01000009">
    <property type="protein sequence ID" value="KJY61010.1"/>
    <property type="molecule type" value="Genomic_DNA"/>
</dbReference>
<accession>A0A0F4LR34</accession>
<dbReference type="RefSeq" id="WP_084616685.1">
    <property type="nucleotide sequence ID" value="NZ_JBHSZT010000010.1"/>
</dbReference>
<feature type="transmembrane region" description="Helical" evidence="4">
    <location>
        <begin position="42"/>
        <end position="62"/>
    </location>
</feature>
<evidence type="ECO:0000313" key="6">
    <source>
        <dbReference type="EMBL" id="KJY61010.1"/>
    </source>
</evidence>
<feature type="region of interest" description="Disordered" evidence="3">
    <location>
        <begin position="1"/>
        <end position="26"/>
    </location>
</feature>
<evidence type="ECO:0000256" key="2">
    <source>
        <dbReference type="ARBA" id="ARBA00022801"/>
    </source>
</evidence>
<dbReference type="HOGENOM" id="CLU_013771_0_0_9"/>
<evidence type="ECO:0000313" key="7">
    <source>
        <dbReference type="Proteomes" id="UP000033558"/>
    </source>
</evidence>
<keyword evidence="4" id="KW-0472">Membrane</keyword>
<proteinExistence type="inferred from homology"/>
<comment type="similarity">
    <text evidence="1">Belongs to the glycosyl hydrolase 73 family.</text>
</comment>
<keyword evidence="7" id="KW-1185">Reference proteome</keyword>
<keyword evidence="2" id="KW-0378">Hydrolase</keyword>
<dbReference type="AlphaFoldDB" id="A0A0F4LR34"/>
<protein>
    <submittedName>
        <fullName evidence="6">N-acetylmuramoyl-L-alanine amidase</fullName>
    </submittedName>
</protein>
<dbReference type="InterPro" id="IPR051056">
    <property type="entry name" value="Glycosyl_Hydrolase_73"/>
</dbReference>
<dbReference type="PANTHER" id="PTHR33308:SF10">
    <property type="entry name" value="EXO-GLUCOSAMINIDASE LYTG"/>
    <property type="match status" value="1"/>
</dbReference>
<evidence type="ECO:0000259" key="5">
    <source>
        <dbReference type="SMART" id="SM00047"/>
    </source>
</evidence>
<keyword evidence="4" id="KW-1133">Transmembrane helix</keyword>
<reference evidence="6 7" key="1">
    <citation type="submission" date="2015-01" db="EMBL/GenBank/DDBJ databases">
        <title>Comparative genomics of the lactic acid bacteria isolated from the honey bee gut.</title>
        <authorList>
            <person name="Ellegaard K.M."/>
            <person name="Tamarit D."/>
            <person name="Javelind E."/>
            <person name="Olofsson T."/>
            <person name="Andersson S.G."/>
            <person name="Vasquez A."/>
        </authorList>
    </citation>
    <scope>NUCLEOTIDE SEQUENCE [LARGE SCALE GENOMIC DNA]</scope>
    <source>
        <strain evidence="6 7">Bin4</strain>
    </source>
</reference>
<dbReference type="PATRIC" id="fig|1218492.5.peg.1346"/>
<dbReference type="OrthoDB" id="977752at2"/>
<gene>
    <name evidence="6" type="ORF">JG30_12020</name>
</gene>
<dbReference type="Gene3D" id="1.10.530.10">
    <property type="match status" value="1"/>
</dbReference>
<dbReference type="Pfam" id="PF01832">
    <property type="entry name" value="Glucosaminidase"/>
    <property type="match status" value="1"/>
</dbReference>
<dbReference type="PANTHER" id="PTHR33308">
    <property type="entry name" value="PEPTIDOGLYCAN HYDROLASE FLGJ"/>
    <property type="match status" value="1"/>
</dbReference>
<dbReference type="SMART" id="SM00047">
    <property type="entry name" value="LYZ2"/>
    <property type="match status" value="1"/>
</dbReference>
<dbReference type="STRING" id="1218492.JG30_12020"/>
<dbReference type="GO" id="GO:0004040">
    <property type="term" value="F:amidase activity"/>
    <property type="evidence" value="ECO:0007669"/>
    <property type="project" value="InterPro"/>
</dbReference>
<evidence type="ECO:0000256" key="3">
    <source>
        <dbReference type="SAM" id="MobiDB-lite"/>
    </source>
</evidence>